<evidence type="ECO:0000256" key="1">
    <source>
        <dbReference type="SAM" id="SignalP"/>
    </source>
</evidence>
<protein>
    <submittedName>
        <fullName evidence="3">S-layer homology domain-containing protein</fullName>
    </submittedName>
</protein>
<organism evidence="3 4">
    <name type="scientific">Deinococcus lacus</name>
    <dbReference type="NCBI Taxonomy" id="392561"/>
    <lineage>
        <taxon>Bacteria</taxon>
        <taxon>Thermotogati</taxon>
        <taxon>Deinococcota</taxon>
        <taxon>Deinococci</taxon>
        <taxon>Deinococcales</taxon>
        <taxon>Deinococcaceae</taxon>
        <taxon>Deinococcus</taxon>
    </lineage>
</organism>
<keyword evidence="1" id="KW-0732">Signal</keyword>
<dbReference type="PANTHER" id="PTHR43308:SF1">
    <property type="entry name" value="OUTER MEMBRANE PROTEIN ALPHA"/>
    <property type="match status" value="1"/>
</dbReference>
<sequence length="416" mass="43145">MRKSLIIVTALALGMGAASAQTGTQTATQTITLTDVPAGHWARDAVETTVKAGLIQGFPDGTFRGNQNLTRYEAAMIFHRLLASGALTSGNVSDSDLVIISRGMQEVSAELAAISSRLGDVERLSVDQQARIVALEERIAALGSMDNTALTARIDALEAAVRAIPAMPASNTADLERRIAELEARLAGMTTTAPAPVSPAPVTEVPVTTTPGTEIVIDTPDVVVDSGFGSNMYVGIGGAYTPTRAVTANSNFQDTTGNYACLNPASAIKALTDKNYAYTTSDRVPYCASLFGTIGADQVVGPVGLRANVEYIPGRNNSIAGDINAMGSFDLGGVNLYAGAGVGAVNGASNGVANFNTKATDAYGNLTLGTDIRFSPSMGAFVEGNGKYYFSKNTVIANDSNNQFGIAARGGLKFFF</sequence>
<evidence type="ECO:0000259" key="2">
    <source>
        <dbReference type="PROSITE" id="PS51272"/>
    </source>
</evidence>
<reference evidence="4" key="1">
    <citation type="journal article" date="2019" name="Int. J. Syst. Evol. Microbiol.">
        <title>The Global Catalogue of Microorganisms (GCM) 10K type strain sequencing project: providing services to taxonomists for standard genome sequencing and annotation.</title>
        <authorList>
            <consortium name="The Broad Institute Genomics Platform"/>
            <consortium name="The Broad Institute Genome Sequencing Center for Infectious Disease"/>
            <person name="Wu L."/>
            <person name="Ma J."/>
        </authorList>
    </citation>
    <scope>NUCLEOTIDE SEQUENCE [LARGE SCALE GENOMIC DNA]</scope>
    <source>
        <strain evidence="4">CGMCC 1.15772</strain>
    </source>
</reference>
<gene>
    <name evidence="3" type="ORF">ACFP81_04180</name>
</gene>
<dbReference type="EMBL" id="JBHSWD010000001">
    <property type="protein sequence ID" value="MFC6591293.1"/>
    <property type="molecule type" value="Genomic_DNA"/>
</dbReference>
<feature type="signal peptide" evidence="1">
    <location>
        <begin position="1"/>
        <end position="20"/>
    </location>
</feature>
<dbReference type="InterPro" id="IPR051465">
    <property type="entry name" value="Cell_Envelope_Struct_Comp"/>
</dbReference>
<accession>A0ABW1YAU3</accession>
<name>A0ABW1YAU3_9DEIO</name>
<keyword evidence="4" id="KW-1185">Reference proteome</keyword>
<dbReference type="Pfam" id="PF00395">
    <property type="entry name" value="SLH"/>
    <property type="match status" value="1"/>
</dbReference>
<dbReference type="PANTHER" id="PTHR43308">
    <property type="entry name" value="OUTER MEMBRANE PROTEIN ALPHA-RELATED"/>
    <property type="match status" value="1"/>
</dbReference>
<dbReference type="RefSeq" id="WP_380082295.1">
    <property type="nucleotide sequence ID" value="NZ_JBHSWD010000001.1"/>
</dbReference>
<evidence type="ECO:0000313" key="4">
    <source>
        <dbReference type="Proteomes" id="UP001596297"/>
    </source>
</evidence>
<proteinExistence type="predicted"/>
<dbReference type="Proteomes" id="UP001596297">
    <property type="component" value="Unassembled WGS sequence"/>
</dbReference>
<feature type="chain" id="PRO_5046832569" evidence="1">
    <location>
        <begin position="21"/>
        <end position="416"/>
    </location>
</feature>
<evidence type="ECO:0000313" key="3">
    <source>
        <dbReference type="EMBL" id="MFC6591293.1"/>
    </source>
</evidence>
<comment type="caution">
    <text evidence="3">The sequence shown here is derived from an EMBL/GenBank/DDBJ whole genome shotgun (WGS) entry which is preliminary data.</text>
</comment>
<dbReference type="PROSITE" id="PS51272">
    <property type="entry name" value="SLH"/>
    <property type="match status" value="1"/>
</dbReference>
<dbReference type="InterPro" id="IPR001119">
    <property type="entry name" value="SLH_dom"/>
</dbReference>
<feature type="domain" description="SLH" evidence="2">
    <location>
        <begin position="29"/>
        <end position="92"/>
    </location>
</feature>